<evidence type="ECO:0000313" key="3">
    <source>
        <dbReference type="EMBL" id="CEL98433.1"/>
    </source>
</evidence>
<gene>
    <name evidence="3" type="ORF">Vbra_12484</name>
</gene>
<keyword evidence="4" id="KW-1185">Reference proteome</keyword>
<dbReference type="AlphaFoldDB" id="A0A0G4EN29"/>
<keyword evidence="2" id="KW-0472">Membrane</keyword>
<keyword evidence="2" id="KW-1133">Transmembrane helix</keyword>
<dbReference type="EMBL" id="CDMY01000270">
    <property type="protein sequence ID" value="CEL98433.1"/>
    <property type="molecule type" value="Genomic_DNA"/>
</dbReference>
<dbReference type="Proteomes" id="UP000041254">
    <property type="component" value="Unassembled WGS sequence"/>
</dbReference>
<feature type="region of interest" description="Disordered" evidence="1">
    <location>
        <begin position="369"/>
        <end position="400"/>
    </location>
</feature>
<organism evidence="3 4">
    <name type="scientific">Vitrella brassicaformis (strain CCMP3155)</name>
    <dbReference type="NCBI Taxonomy" id="1169540"/>
    <lineage>
        <taxon>Eukaryota</taxon>
        <taxon>Sar</taxon>
        <taxon>Alveolata</taxon>
        <taxon>Colpodellida</taxon>
        <taxon>Vitrellaceae</taxon>
        <taxon>Vitrella</taxon>
    </lineage>
</organism>
<sequence>MKDDGLRHTSASIEPLAMKQLQLDAPQSARPRCDSDHHQHPHTQGPIISGQDRKAQAEERRKQFNAVCAAEVDAYSTYCRLKRVQKKSRCSTSGHSKNDWLAGIVPSELRKCSWRHLTKDQVGLIMMAYVSVLVEIVELASTLVADEAGMLMVTVVYIFWFVYSLVTTIDWLTLPSGERPTIIYPLGNLGAICGYPLWSLWALSLRFSVGTSEMECSLYLAGFIFLLYGGLLILLESEIEFLPPWWRPHNYPTIARILLFTGIVSMSVNALIFNLDDQGLMNDPTVPMVGQPLSWLIGFLAALQALTATLFLATDARSLFDPGVACHRTALPIAQHQHWDDLSFTVSVRAVMAVQRWWRKTRDRLEREYLEGKRPHPPTRSSSILSPRTPAAGFGKRLSRDLTEPLLDTVDEGR</sequence>
<feature type="region of interest" description="Disordered" evidence="1">
    <location>
        <begin position="1"/>
        <end position="56"/>
    </location>
</feature>
<feature type="transmembrane region" description="Helical" evidence="2">
    <location>
        <begin position="151"/>
        <end position="174"/>
    </location>
</feature>
<feature type="transmembrane region" description="Helical" evidence="2">
    <location>
        <begin position="218"/>
        <end position="235"/>
    </location>
</feature>
<feature type="transmembrane region" description="Helical" evidence="2">
    <location>
        <begin position="124"/>
        <end position="145"/>
    </location>
</feature>
<evidence type="ECO:0000256" key="2">
    <source>
        <dbReference type="SAM" id="Phobius"/>
    </source>
</evidence>
<protein>
    <submittedName>
        <fullName evidence="3">Uncharacterized protein</fullName>
    </submittedName>
</protein>
<evidence type="ECO:0000313" key="4">
    <source>
        <dbReference type="Proteomes" id="UP000041254"/>
    </source>
</evidence>
<feature type="transmembrane region" description="Helical" evidence="2">
    <location>
        <begin position="293"/>
        <end position="313"/>
    </location>
</feature>
<evidence type="ECO:0000256" key="1">
    <source>
        <dbReference type="SAM" id="MobiDB-lite"/>
    </source>
</evidence>
<dbReference type="InParanoid" id="A0A0G4EN29"/>
<accession>A0A0G4EN29</accession>
<keyword evidence="2" id="KW-0812">Transmembrane</keyword>
<dbReference type="VEuPathDB" id="CryptoDB:Vbra_12484"/>
<name>A0A0G4EN29_VITBC</name>
<reference evidence="3 4" key="1">
    <citation type="submission" date="2014-11" db="EMBL/GenBank/DDBJ databases">
        <authorList>
            <person name="Zhu J."/>
            <person name="Qi W."/>
            <person name="Song R."/>
        </authorList>
    </citation>
    <scope>NUCLEOTIDE SEQUENCE [LARGE SCALE GENOMIC DNA]</scope>
</reference>
<feature type="transmembrane region" description="Helical" evidence="2">
    <location>
        <begin position="255"/>
        <end position="273"/>
    </location>
</feature>
<proteinExistence type="predicted"/>
<feature type="transmembrane region" description="Helical" evidence="2">
    <location>
        <begin position="181"/>
        <end position="198"/>
    </location>
</feature>